<evidence type="ECO:0000256" key="1">
    <source>
        <dbReference type="SAM" id="Phobius"/>
    </source>
</evidence>
<proteinExistence type="predicted"/>
<evidence type="ECO:0000313" key="2">
    <source>
        <dbReference type="EMBL" id="DAF49892.1"/>
    </source>
</evidence>
<protein>
    <submittedName>
        <fullName evidence="2">Uncharacterized protein</fullName>
    </submittedName>
</protein>
<organism evidence="2">
    <name type="scientific">Myoviridae sp. ctHMa1</name>
    <dbReference type="NCBI Taxonomy" id="2827671"/>
    <lineage>
        <taxon>Viruses</taxon>
        <taxon>Duplodnaviria</taxon>
        <taxon>Heunggongvirae</taxon>
        <taxon>Uroviricota</taxon>
        <taxon>Caudoviricetes</taxon>
    </lineage>
</organism>
<name>A0A8S5SFN8_9CAUD</name>
<keyword evidence="1" id="KW-0812">Transmembrane</keyword>
<reference evidence="2" key="1">
    <citation type="journal article" date="2021" name="Proc. Natl. Acad. Sci. U.S.A.">
        <title>A Catalog of Tens of Thousands of Viruses from Human Metagenomes Reveals Hidden Associations with Chronic Diseases.</title>
        <authorList>
            <person name="Tisza M.J."/>
            <person name="Buck C.B."/>
        </authorList>
    </citation>
    <scope>NUCLEOTIDE SEQUENCE</scope>
    <source>
        <strain evidence="2">CtHMa1</strain>
    </source>
</reference>
<keyword evidence="1" id="KW-0472">Membrane</keyword>
<sequence>MKYMTGKAKMMVTGIALGTVAAGGMAALIAAGKVGVAGSLVVVFLMALAGVSGWMIGIQMRVKIEHDRAWMKGYRDGRESSLPPITVTTERMLIRYRENPGL</sequence>
<dbReference type="EMBL" id="BK032590">
    <property type="protein sequence ID" value="DAF49892.1"/>
    <property type="molecule type" value="Genomic_DNA"/>
</dbReference>
<keyword evidence="1" id="KW-1133">Transmembrane helix</keyword>
<accession>A0A8S5SFN8</accession>
<feature type="transmembrane region" description="Helical" evidence="1">
    <location>
        <begin position="41"/>
        <end position="62"/>
    </location>
</feature>